<organism evidence="2 3">
    <name type="scientific">Sinomonas cellulolyticus</name>
    <dbReference type="NCBI Taxonomy" id="2801916"/>
    <lineage>
        <taxon>Bacteria</taxon>
        <taxon>Bacillati</taxon>
        <taxon>Actinomycetota</taxon>
        <taxon>Actinomycetes</taxon>
        <taxon>Micrococcales</taxon>
        <taxon>Micrococcaceae</taxon>
        <taxon>Sinomonas</taxon>
    </lineage>
</organism>
<feature type="region of interest" description="Disordered" evidence="1">
    <location>
        <begin position="79"/>
        <end position="119"/>
    </location>
</feature>
<dbReference type="EMBL" id="JAERRC010000002">
    <property type="protein sequence ID" value="MBL0703980.1"/>
    <property type="molecule type" value="Genomic_DNA"/>
</dbReference>
<dbReference type="Proteomes" id="UP000639051">
    <property type="component" value="Unassembled WGS sequence"/>
</dbReference>
<evidence type="ECO:0000256" key="1">
    <source>
        <dbReference type="SAM" id="MobiDB-lite"/>
    </source>
</evidence>
<evidence type="ECO:0000313" key="2">
    <source>
        <dbReference type="EMBL" id="MBL0703980.1"/>
    </source>
</evidence>
<protein>
    <submittedName>
        <fullName evidence="2">Uncharacterized protein</fullName>
    </submittedName>
</protein>
<name>A0ABS1JXA5_9MICC</name>
<keyword evidence="3" id="KW-1185">Reference proteome</keyword>
<accession>A0ABS1JXA5</accession>
<evidence type="ECO:0000313" key="3">
    <source>
        <dbReference type="Proteomes" id="UP000639051"/>
    </source>
</evidence>
<dbReference type="RefSeq" id="WP_189695075.1">
    <property type="nucleotide sequence ID" value="NZ_BNCM01000017.1"/>
</dbReference>
<reference evidence="2 3" key="1">
    <citation type="submission" date="2021-01" db="EMBL/GenBank/DDBJ databases">
        <title>Genome public.</title>
        <authorList>
            <person name="Liu C."/>
            <person name="Sun Q."/>
        </authorList>
    </citation>
    <scope>NUCLEOTIDE SEQUENCE [LARGE SCALE GENOMIC DNA]</scope>
    <source>
        <strain evidence="2 3">JC656</strain>
    </source>
</reference>
<gene>
    <name evidence="2" type="ORF">JJE72_00485</name>
</gene>
<sequence>MTAAQTRGPWAWGPEHTPALARAILAHPATAHLPPYAATDLIHAAGHDLRRRTGHGTGPGTATDQILREIAHGPYQYLLDHTLPATAPDRAAETPEHTAGPGPPRHWGQDGPGPAPPEG</sequence>
<comment type="caution">
    <text evidence="2">The sequence shown here is derived from an EMBL/GenBank/DDBJ whole genome shotgun (WGS) entry which is preliminary data.</text>
</comment>
<proteinExistence type="predicted"/>